<dbReference type="Proteomes" id="UP000053890">
    <property type="component" value="Unassembled WGS sequence"/>
</dbReference>
<evidence type="ECO:0000256" key="2">
    <source>
        <dbReference type="ARBA" id="ARBA00022670"/>
    </source>
</evidence>
<dbReference type="InterPro" id="IPR001461">
    <property type="entry name" value="Aspartic_peptidase_A1"/>
</dbReference>
<keyword evidence="2 7" id="KW-0645">Protease</keyword>
<evidence type="ECO:0000256" key="6">
    <source>
        <dbReference type="PIRSR" id="PIRSR601461-2"/>
    </source>
</evidence>
<dbReference type="Gene3D" id="2.40.70.10">
    <property type="entry name" value="Acid Proteases"/>
    <property type="match status" value="2"/>
</dbReference>
<name>A0A194S825_RHOGW</name>
<evidence type="ECO:0000313" key="10">
    <source>
        <dbReference type="Proteomes" id="UP000053890"/>
    </source>
</evidence>
<dbReference type="PANTHER" id="PTHR47966">
    <property type="entry name" value="BETA-SITE APP-CLEAVING ENZYME, ISOFORM A-RELATED"/>
    <property type="match status" value="1"/>
</dbReference>
<dbReference type="PROSITE" id="PS00141">
    <property type="entry name" value="ASP_PROTEASE"/>
    <property type="match status" value="1"/>
</dbReference>
<comment type="similarity">
    <text evidence="1 7">Belongs to the peptidase A1 family.</text>
</comment>
<protein>
    <recommendedName>
        <fullName evidence="8">Peptidase A1 domain-containing protein</fullName>
    </recommendedName>
</protein>
<dbReference type="RefSeq" id="XP_018272763.1">
    <property type="nucleotide sequence ID" value="XM_018412082.1"/>
</dbReference>
<keyword evidence="6" id="KW-1015">Disulfide bond</keyword>
<feature type="active site" evidence="5">
    <location>
        <position position="19"/>
    </location>
</feature>
<reference evidence="9 10" key="1">
    <citation type="journal article" date="2015" name="Front. Microbiol.">
        <title>Genome sequence of the plant growth promoting endophytic yeast Rhodotorula graminis WP1.</title>
        <authorList>
            <person name="Firrincieli A."/>
            <person name="Otillar R."/>
            <person name="Salamov A."/>
            <person name="Schmutz J."/>
            <person name="Khan Z."/>
            <person name="Redman R.S."/>
            <person name="Fleck N.D."/>
            <person name="Lindquist E."/>
            <person name="Grigoriev I.V."/>
            <person name="Doty S.L."/>
        </authorList>
    </citation>
    <scope>NUCLEOTIDE SEQUENCE [LARGE SCALE GENOMIC DNA]</scope>
    <source>
        <strain evidence="9 10">WP1</strain>
    </source>
</reference>
<dbReference type="CDD" id="cd05471">
    <property type="entry name" value="pepsin_like"/>
    <property type="match status" value="1"/>
</dbReference>
<evidence type="ECO:0000313" key="9">
    <source>
        <dbReference type="EMBL" id="KPV76714.1"/>
    </source>
</evidence>
<evidence type="ECO:0000256" key="7">
    <source>
        <dbReference type="RuleBase" id="RU000454"/>
    </source>
</evidence>
<feature type="disulfide bond" evidence="6">
    <location>
        <begin position="32"/>
        <end position="37"/>
    </location>
</feature>
<proteinExistence type="inferred from homology"/>
<dbReference type="GO" id="GO:0004190">
    <property type="term" value="F:aspartic-type endopeptidase activity"/>
    <property type="evidence" value="ECO:0007669"/>
    <property type="project" value="UniProtKB-KW"/>
</dbReference>
<dbReference type="STRING" id="578459.A0A194S825"/>
<accession>A0A194S825</accession>
<evidence type="ECO:0000256" key="3">
    <source>
        <dbReference type="ARBA" id="ARBA00022750"/>
    </source>
</evidence>
<keyword evidence="10" id="KW-1185">Reference proteome</keyword>
<feature type="domain" description="Peptidase A1" evidence="8">
    <location>
        <begin position="1"/>
        <end position="309"/>
    </location>
</feature>
<dbReference type="InterPro" id="IPR033121">
    <property type="entry name" value="PEPTIDASE_A1"/>
</dbReference>
<organism evidence="9 10">
    <name type="scientific">Rhodotorula graminis (strain WP1)</name>
    <dbReference type="NCBI Taxonomy" id="578459"/>
    <lineage>
        <taxon>Eukaryota</taxon>
        <taxon>Fungi</taxon>
        <taxon>Dikarya</taxon>
        <taxon>Basidiomycota</taxon>
        <taxon>Pucciniomycotina</taxon>
        <taxon>Microbotryomycetes</taxon>
        <taxon>Sporidiobolales</taxon>
        <taxon>Sporidiobolaceae</taxon>
        <taxon>Rhodotorula</taxon>
    </lineage>
</organism>
<dbReference type="PRINTS" id="PR00792">
    <property type="entry name" value="PEPSIN"/>
</dbReference>
<keyword evidence="3 7" id="KW-0064">Aspartyl protease</keyword>
<feature type="non-terminal residue" evidence="9">
    <location>
        <position position="1"/>
    </location>
</feature>
<dbReference type="InterPro" id="IPR034164">
    <property type="entry name" value="Pepsin-like_dom"/>
</dbReference>
<dbReference type="AlphaFoldDB" id="A0A194S825"/>
<dbReference type="PANTHER" id="PTHR47966:SF51">
    <property type="entry name" value="BETA-SITE APP-CLEAVING ENZYME, ISOFORM A-RELATED"/>
    <property type="match status" value="1"/>
</dbReference>
<dbReference type="GeneID" id="28972531"/>
<dbReference type="OrthoDB" id="15189at2759"/>
<evidence type="ECO:0000259" key="8">
    <source>
        <dbReference type="PROSITE" id="PS51767"/>
    </source>
</evidence>
<dbReference type="InterPro" id="IPR001969">
    <property type="entry name" value="Aspartic_peptidase_AS"/>
</dbReference>
<dbReference type="FunFam" id="2.40.70.10:FF:000115">
    <property type="entry name" value="Lysosomal aspartic protease"/>
    <property type="match status" value="1"/>
</dbReference>
<dbReference type="OMA" id="MKSAYTV"/>
<dbReference type="Pfam" id="PF00026">
    <property type="entry name" value="Asp"/>
    <property type="match status" value="1"/>
</dbReference>
<evidence type="ECO:0000256" key="5">
    <source>
        <dbReference type="PIRSR" id="PIRSR601461-1"/>
    </source>
</evidence>
<feature type="active site" evidence="5">
    <location>
        <position position="200"/>
    </location>
</feature>
<sequence length="312" mass="32270">WAGSLTIGTPAKSFLIDFDTGSSDLWVPSASCTSAPCAPHQKYSASSSSTSKFVSGQKLMISYGDGSTTSGDVYTDTVTIGGLTATNQKMGAATTLSDSWADDPEDGLMGMAYQSLSSLNSAPVFQTLVSQGKVSSPSFSFKLSSSGAELFLGGMNTANFVSGSTTYAPVIQQAYWTVAGQVLVNGKQVTSVGTISSVIDTGTTLVVAPTSDAASFWAAVPNSASYGNGYYTFPCSQTTTVSFRFGGSTVAWPMSASSLSLGRVSSGSTRCVGSIVGQDLGIDGWIVGDAFLRNVYTTFDLGNNRVGFSKLR</sequence>
<evidence type="ECO:0000256" key="4">
    <source>
        <dbReference type="ARBA" id="ARBA00022801"/>
    </source>
</evidence>
<dbReference type="InterPro" id="IPR021109">
    <property type="entry name" value="Peptidase_aspartic_dom_sf"/>
</dbReference>
<keyword evidence="4 7" id="KW-0378">Hydrolase</keyword>
<gene>
    <name evidence="9" type="ORF">RHOBADRAFT_12154</name>
</gene>
<dbReference type="SUPFAM" id="SSF50630">
    <property type="entry name" value="Acid proteases"/>
    <property type="match status" value="1"/>
</dbReference>
<evidence type="ECO:0000256" key="1">
    <source>
        <dbReference type="ARBA" id="ARBA00007447"/>
    </source>
</evidence>
<dbReference type="EMBL" id="KQ474075">
    <property type="protein sequence ID" value="KPV76714.1"/>
    <property type="molecule type" value="Genomic_DNA"/>
</dbReference>
<dbReference type="GO" id="GO:0006508">
    <property type="term" value="P:proteolysis"/>
    <property type="evidence" value="ECO:0007669"/>
    <property type="project" value="UniProtKB-KW"/>
</dbReference>
<dbReference type="PROSITE" id="PS51767">
    <property type="entry name" value="PEPTIDASE_A1"/>
    <property type="match status" value="1"/>
</dbReference>